<reference evidence="9" key="1">
    <citation type="submission" date="2017-09" db="EMBL/GenBank/DDBJ databases">
        <title>Depth-based differentiation of microbial function through sediment-hosted aquifers and enrichment of novel symbionts in the deep terrestrial subsurface.</title>
        <authorList>
            <person name="Probst A.J."/>
            <person name="Ladd B."/>
            <person name="Jarett J.K."/>
            <person name="Geller-Mcgrath D.E."/>
            <person name="Sieber C.M.K."/>
            <person name="Emerson J.B."/>
            <person name="Anantharaman K."/>
            <person name="Thomas B.C."/>
            <person name="Malmstrom R."/>
            <person name="Stieglmeier M."/>
            <person name="Klingl A."/>
            <person name="Woyke T."/>
            <person name="Ryan C.M."/>
            <person name="Banfield J.F."/>
        </authorList>
    </citation>
    <scope>NUCLEOTIDE SEQUENCE [LARGE SCALE GENOMIC DNA]</scope>
</reference>
<evidence type="ECO:0000256" key="7">
    <source>
        <dbReference type="ARBA" id="ARBA00023016"/>
    </source>
</evidence>
<dbReference type="EMBL" id="PETL01000240">
    <property type="protein sequence ID" value="PIV63885.1"/>
    <property type="molecule type" value="Genomic_DNA"/>
</dbReference>
<comment type="similarity">
    <text evidence="1">Belongs to the HicA mRNA interferase family.</text>
</comment>
<keyword evidence="2" id="KW-1277">Toxin-antitoxin system</keyword>
<dbReference type="SUPFAM" id="SSF54786">
    <property type="entry name" value="YcfA/nrd intein domain"/>
    <property type="match status" value="1"/>
</dbReference>
<dbReference type="GO" id="GO:0003729">
    <property type="term" value="F:mRNA binding"/>
    <property type="evidence" value="ECO:0007669"/>
    <property type="project" value="InterPro"/>
</dbReference>
<keyword evidence="3" id="KW-0540">Nuclease</keyword>
<gene>
    <name evidence="8" type="ORF">COS11_05050</name>
</gene>
<keyword evidence="4" id="KW-0255">Endonuclease</keyword>
<dbReference type="InterPro" id="IPR038570">
    <property type="entry name" value="HicA_sf"/>
</dbReference>
<organism evidence="8 9">
    <name type="scientific">bacterium (Candidatus Ratteibacteria) CG01_land_8_20_14_3_00_40_19</name>
    <dbReference type="NCBI Taxonomy" id="2014290"/>
    <lineage>
        <taxon>Bacteria</taxon>
        <taxon>Candidatus Ratteibacteria</taxon>
    </lineage>
</organism>
<dbReference type="Proteomes" id="UP000228886">
    <property type="component" value="Unassembled WGS sequence"/>
</dbReference>
<evidence type="ECO:0000256" key="4">
    <source>
        <dbReference type="ARBA" id="ARBA00022759"/>
    </source>
</evidence>
<keyword evidence="5" id="KW-0378">Hydrolase</keyword>
<dbReference type="Gene3D" id="3.30.920.30">
    <property type="entry name" value="Hypothetical protein"/>
    <property type="match status" value="1"/>
</dbReference>
<evidence type="ECO:0000256" key="6">
    <source>
        <dbReference type="ARBA" id="ARBA00022884"/>
    </source>
</evidence>
<keyword evidence="6" id="KW-0694">RNA-binding</keyword>
<evidence type="ECO:0000313" key="8">
    <source>
        <dbReference type="EMBL" id="PIV63885.1"/>
    </source>
</evidence>
<evidence type="ECO:0000256" key="2">
    <source>
        <dbReference type="ARBA" id="ARBA00022649"/>
    </source>
</evidence>
<keyword evidence="7" id="KW-0346">Stress response</keyword>
<protein>
    <submittedName>
        <fullName evidence="8">Type II toxin-antitoxin system HicA family toxin</fullName>
    </submittedName>
</protein>
<dbReference type="GO" id="GO:0016787">
    <property type="term" value="F:hydrolase activity"/>
    <property type="evidence" value="ECO:0007669"/>
    <property type="project" value="UniProtKB-KW"/>
</dbReference>
<evidence type="ECO:0000256" key="1">
    <source>
        <dbReference type="ARBA" id="ARBA00006620"/>
    </source>
</evidence>
<dbReference type="GO" id="GO:0004519">
    <property type="term" value="F:endonuclease activity"/>
    <property type="evidence" value="ECO:0007669"/>
    <property type="project" value="UniProtKB-KW"/>
</dbReference>
<evidence type="ECO:0000256" key="5">
    <source>
        <dbReference type="ARBA" id="ARBA00022801"/>
    </source>
</evidence>
<evidence type="ECO:0000313" key="9">
    <source>
        <dbReference type="Proteomes" id="UP000228886"/>
    </source>
</evidence>
<name>A0A2M7E852_9BACT</name>
<dbReference type="InterPro" id="IPR012933">
    <property type="entry name" value="HicA_mRNA_interferase"/>
</dbReference>
<proteinExistence type="inferred from homology"/>
<comment type="caution">
    <text evidence="8">The sequence shown here is derived from an EMBL/GenBank/DDBJ whole genome shotgun (WGS) entry which is preliminary data.</text>
</comment>
<accession>A0A2M7E852</accession>
<dbReference type="AlphaFoldDB" id="A0A2M7E852"/>
<dbReference type="Pfam" id="PF07927">
    <property type="entry name" value="HicA_toxin"/>
    <property type="match status" value="1"/>
</dbReference>
<sequence>MSKLKPISFRELVSKLKEFDFEGPYPGGKHLFMIKGNERITLPNPHKKEISTDLLIRILRQAGVKREDWAK</sequence>
<evidence type="ECO:0000256" key="3">
    <source>
        <dbReference type="ARBA" id="ARBA00022722"/>
    </source>
</evidence>